<dbReference type="OrthoDB" id="678491at2759"/>
<proteinExistence type="predicted"/>
<reference evidence="1" key="1">
    <citation type="submission" date="2018-08" db="EMBL/GenBank/DDBJ databases">
        <authorList>
            <person name="Rossello M."/>
        </authorList>
    </citation>
    <scope>NUCLEOTIDE SEQUENCE [LARGE SCALE GENOMIC DNA]</scope>
    <source>
        <strain evidence="1">cv. Chinese Spring</strain>
    </source>
</reference>
<dbReference type="EnsemblPlants" id="TraesCS5B02G167900.1">
    <property type="protein sequence ID" value="TraesCS5B02G167900.1"/>
    <property type="gene ID" value="TraesCS5B02G167900"/>
</dbReference>
<evidence type="ECO:0000313" key="2">
    <source>
        <dbReference type="Proteomes" id="UP000019116"/>
    </source>
</evidence>
<dbReference type="Proteomes" id="UP000019116">
    <property type="component" value="Chromosome 5B"/>
</dbReference>
<protein>
    <recommendedName>
        <fullName evidence="3">Cathepsin propeptide inhibitor domain-containing protein</fullName>
    </recommendedName>
</protein>
<dbReference type="Gene3D" id="1.10.287.2250">
    <property type="match status" value="1"/>
</dbReference>
<evidence type="ECO:0008006" key="3">
    <source>
        <dbReference type="Google" id="ProtNLM"/>
    </source>
</evidence>
<dbReference type="AlphaFoldDB" id="A0A3B6LJ39"/>
<organism evidence="1">
    <name type="scientific">Triticum aestivum</name>
    <name type="common">Wheat</name>
    <dbReference type="NCBI Taxonomy" id="4565"/>
    <lineage>
        <taxon>Eukaryota</taxon>
        <taxon>Viridiplantae</taxon>
        <taxon>Streptophyta</taxon>
        <taxon>Embryophyta</taxon>
        <taxon>Tracheophyta</taxon>
        <taxon>Spermatophyta</taxon>
        <taxon>Magnoliopsida</taxon>
        <taxon>Liliopsida</taxon>
        <taxon>Poales</taxon>
        <taxon>Poaceae</taxon>
        <taxon>BOP clade</taxon>
        <taxon>Pooideae</taxon>
        <taxon>Triticodae</taxon>
        <taxon>Triticeae</taxon>
        <taxon>Triticinae</taxon>
        <taxon>Triticum</taxon>
    </lineage>
</organism>
<dbReference type="Gramene" id="TraesCS5B03G0452800.1">
    <property type="protein sequence ID" value="TraesCS5B03G0452800.1.CDS"/>
    <property type="gene ID" value="TraesCS5B03G0452800"/>
</dbReference>
<gene>
    <name evidence="1" type="primary">LOC123111578</name>
</gene>
<accession>A0A3B6LJ39</accession>
<dbReference type="Gramene" id="TraesCS5B02G167900.1">
    <property type="protein sequence ID" value="TraesCS5B02G167900.1"/>
    <property type="gene ID" value="TraesCS5B02G167900"/>
</dbReference>
<name>A0A3B6LJ39_WHEAT</name>
<sequence length="235" mass="25767">MATASRLASRLLRAARNASLASRPAASAASRAAAMAACGTVAAAASRAAAMASRSERAAAAVAHLASDVLQSRPIRGDASSTKPHGRDAPRFCLAEYLSSANYKRLPDDVKTPTDKDLESDEALWALYERWCKAHNKERDHADMARRFKIFKINADDVHHWNTYLPPDPVEAAIHREKREEAKLLRSKGQDVSYFDVWHLPSELGPFADGGDPFITESNMRLLKEIEDAEGVKAE</sequence>
<evidence type="ECO:0000313" key="1">
    <source>
        <dbReference type="EnsemblPlants" id="TraesCS5B02G167900.1"/>
    </source>
</evidence>
<keyword evidence="2" id="KW-1185">Reference proteome</keyword>
<reference evidence="1" key="2">
    <citation type="submission" date="2018-10" db="UniProtKB">
        <authorList>
            <consortium name="EnsemblPlants"/>
        </authorList>
    </citation>
    <scope>IDENTIFICATION</scope>
</reference>